<evidence type="ECO:0000259" key="5">
    <source>
        <dbReference type="PROSITE" id="PS01225"/>
    </source>
</evidence>
<dbReference type="InterPro" id="IPR051418">
    <property type="entry name" value="Spondin/Thrombospondin_T1"/>
</dbReference>
<dbReference type="OrthoDB" id="6097666at2759"/>
<dbReference type="InterPro" id="IPR002919">
    <property type="entry name" value="TIL_dom"/>
</dbReference>
<proteinExistence type="predicted"/>
<evidence type="ECO:0000259" key="6">
    <source>
        <dbReference type="PROSITE" id="PS50184"/>
    </source>
</evidence>
<feature type="region of interest" description="Disordered" evidence="4">
    <location>
        <begin position="1236"/>
        <end position="1260"/>
    </location>
</feature>
<evidence type="ECO:0000313" key="7">
    <source>
        <dbReference type="EMBL" id="VDI22397.1"/>
    </source>
</evidence>
<dbReference type="InterPro" id="IPR036084">
    <property type="entry name" value="Ser_inhib-like_sf"/>
</dbReference>
<dbReference type="FunFam" id="2.20.100.10:FF:000001">
    <property type="entry name" value="semaphorin-5A isoform X1"/>
    <property type="match status" value="1"/>
</dbReference>
<reference evidence="7" key="1">
    <citation type="submission" date="2018-11" db="EMBL/GenBank/DDBJ databases">
        <authorList>
            <person name="Alioto T."/>
            <person name="Alioto T."/>
        </authorList>
    </citation>
    <scope>NUCLEOTIDE SEQUENCE</scope>
</reference>
<dbReference type="EMBL" id="UYJE01003791">
    <property type="protein sequence ID" value="VDI22397.1"/>
    <property type="molecule type" value="Genomic_DNA"/>
</dbReference>
<dbReference type="PROSITE" id="PS50184">
    <property type="entry name" value="VWFC_2"/>
    <property type="match status" value="1"/>
</dbReference>
<organism evidence="7 8">
    <name type="scientific">Mytilus galloprovincialis</name>
    <name type="common">Mediterranean mussel</name>
    <dbReference type="NCBI Taxonomy" id="29158"/>
    <lineage>
        <taxon>Eukaryota</taxon>
        <taxon>Metazoa</taxon>
        <taxon>Spiralia</taxon>
        <taxon>Lophotrochozoa</taxon>
        <taxon>Mollusca</taxon>
        <taxon>Bivalvia</taxon>
        <taxon>Autobranchia</taxon>
        <taxon>Pteriomorphia</taxon>
        <taxon>Mytilida</taxon>
        <taxon>Mytiloidea</taxon>
        <taxon>Mytilidae</taxon>
        <taxon>Mytilinae</taxon>
        <taxon>Mytilus</taxon>
    </lineage>
</organism>
<sequence length="2058" mass="213944">MQFFVFTVTTSTSSVSTSVPSETTAPVSTPTVTVPSTTTTPIGVCENPKTFTYENRDDKDLEIKTTNGKVGQESVNAFEGSSSSWTPTTGGSSIEYVVNGRNNPVKFVDIVVKLQNIERITVELLDSEGKVISNKTETYQTKEVPETFTLNFNMEDADSMRINVTPMENIVSTPSVSDVKFRVCYVPSTMTSAASTTTAKTTVTTATTTATATTQPPPAPPVTTTSTTSQSTPTVGTTQQPTTTVGTSQPTPTPGTTTTVGTAQPTPTQGSTTTVGTTQVTPTSGTTQQPTTTVGTSQPTLTPGTTQQPTTTVGTSQPTATPGTTTTVGTSQPTPTQGTTTSVGTSQPTPTPSTTTTVGTSQPTPTPGTTQPSTTTVSTSQPTPTPGTTTTVSTSQPTPTPGTTQQSTTTVGTSQPTPTPGTTTTVSTSQPTPTPGTTQQTTTTAATQKTTAVSTTSGTGQTNVGTTTVGTMSTGETTVGVPTTPPMPPTPSITQQSTTMPVTSQPSTTLGTTTVGTSQATPTPGTTTTVGTSQPTPTQGTTTTVGTSQPTPAPGTTTTVGTSQATPTPGTTTTVGTSQPTPTPGTTTTVGTTPTPGITTTVGTSQTTPSPGTTTSVGTSQPTPTPGTTTTVGTTTYVGTSQPTPTPGTTTTVGTTPTQGTTTTIGTLQPTPTPGTTTSVGTSQPTPTPGTTTTVGTTPTQGTTTSVGTSQPTPTQGTTTTVGTSQPTPTPSTTTTVGTSHETSTPGTTTTVGTSQPTPTPGTTQQSTTTAATQKTTAVGTTSGTGQTNVGTTTVGTMSTGKTTAAVPTTPPMPPTPSITQQSTTMAVSSQPTTTPGTTTVGTSQATPTPSTTTTTVGTSQPTPTPGITTTVGTSQPTPTPGTTTIVGTSQPTPTPGTTTTVGTTQPTPSPGTTTSVGTSQPTPTPGTTTNISTTPTQGTTTSVGTSQPTPTPGTTTTVGTTPTQGTTTTIGTSQPTPTPGTTTSVGTSQPTPTPGTTTTVGTTPTSGTTTVGTSQATPTPGTTTTVGTSQATPSPVTTISTVATPSVTTAVTTTAPAEICENPTDIDFSKQDSKDLEIITTNNKPGEEATNSLTGSSKSWTPSTGGSGIEYIINGRNNTVQFVDGSFETVNIAEITISLLDENKNVITSETKSYTTKEMKNTFTLNFNMKEADSLQLTVKPMSSVTTTPGLSNVKLRVCYTSVTSTAFTTTQTTTTEVTGTSRIATLISTTEKTPTVTTTSIPTETTTAQGSSTISPQVTSTSLTMTPLTTGSTVTTTVTVTLSTTVPDQCIFTKEIFQEKFGYDTTQNIGYIEKDGKPGFTSTSEGVNIGDILQIGTVVTAPGCTNCTCTEGGYIECVTGSCQYCEYSDWSEWTECSKPCDNGGKSRNRTAITIRPECNNLTEIVDCNTHLCPFTTTTPYCETWSDWSDCSSQNCEQGQRTRQRKCPDVKTEDEPCIGENVNCTTSACVPPLVMKECVKQCPGTCKALRMDTCIEPDDCEPGCGCPAGEVMDDNANCVKEEECPCYYINGVIIHENFTVPKDGSPCEECKCSMGGITCYPKQDCCDWEEWTSWGSCSSSCEAGVRYRHRELKVGQLENCGTNMETEKCPEPVPIPDTCVECLIEGIPYSNGQEIPNRGGECSKCYCTNMQEICMPDPDKNIDGAWSLWSEWGQCSRTCEGGERVRTRGCNDPVPTCLGGKCPGNNTEVEPCNNDVACCQVSQWTEWGQCTATCGEGNKIRQRSYVKSSDEELCPPLDKVDSQPCNAGSCECVYSTWSEWSDCTASCGLGLTDRSKTLQEPNDKCNTTIRDVTVCYQQDCLCDKDHQQWTNYSYCQKTCANRHLPESEMCTEEEQGCICKEGYFLNYNDVCVLEEQCVCNTSLGVKENGESWSNPENKCEQCECADSQIKCYRKCEEITSCLPGEVIVPISDCCSRCEKPKDTCQLYTESKPLIRDGCVSVGNVTYNYCSGGCGDSVNKPMLLPEGIEYVEAMIKDCSCCTGNIGGFNTVPVQCEGIDGIISAKIPVIDKCECNKCVTTDYEQTQNLATNTIAGRKR</sequence>
<dbReference type="InterPro" id="IPR001007">
    <property type="entry name" value="VWF_dom"/>
</dbReference>
<evidence type="ECO:0000313" key="8">
    <source>
        <dbReference type="Proteomes" id="UP000596742"/>
    </source>
</evidence>
<comment type="caution">
    <text evidence="3">Lacks conserved residue(s) required for the propagation of feature annotation.</text>
</comment>
<dbReference type="Pfam" id="PF00090">
    <property type="entry name" value="TSP_1"/>
    <property type="match status" value="5"/>
</dbReference>
<dbReference type="GO" id="GO:0031012">
    <property type="term" value="C:extracellular matrix"/>
    <property type="evidence" value="ECO:0007669"/>
    <property type="project" value="TreeGrafter"/>
</dbReference>
<dbReference type="InterPro" id="IPR006207">
    <property type="entry name" value="Cys_knot_C"/>
</dbReference>
<feature type="region of interest" description="Disordered" evidence="4">
    <location>
        <begin position="15"/>
        <end position="34"/>
    </location>
</feature>
<dbReference type="PANTHER" id="PTHR11311:SF15">
    <property type="entry name" value="SPONDIN-2"/>
    <property type="match status" value="1"/>
</dbReference>
<evidence type="ECO:0000256" key="2">
    <source>
        <dbReference type="ARBA" id="ARBA00023157"/>
    </source>
</evidence>
<feature type="compositionally biased region" description="Polar residues" evidence="4">
    <location>
        <begin position="1250"/>
        <end position="1259"/>
    </location>
</feature>
<keyword evidence="2" id="KW-1015">Disulfide bond</keyword>
<dbReference type="SMART" id="SM00209">
    <property type="entry name" value="TSP1"/>
    <property type="match status" value="6"/>
</dbReference>
<dbReference type="Pfam" id="PF01826">
    <property type="entry name" value="TIL"/>
    <property type="match status" value="1"/>
</dbReference>
<keyword evidence="8" id="KW-1185">Reference proteome</keyword>
<comment type="caution">
    <text evidence="7">The sequence shown here is derived from an EMBL/GenBank/DDBJ whole genome shotgun (WGS) entry which is preliminary data.</text>
</comment>
<dbReference type="InterPro" id="IPR036383">
    <property type="entry name" value="TSP1_rpt_sf"/>
</dbReference>
<dbReference type="SUPFAM" id="SSF82895">
    <property type="entry name" value="TSP-1 type 1 repeat"/>
    <property type="match status" value="5"/>
</dbReference>
<dbReference type="Proteomes" id="UP000596742">
    <property type="component" value="Unassembled WGS sequence"/>
</dbReference>
<feature type="compositionally biased region" description="Low complexity" evidence="4">
    <location>
        <begin position="1236"/>
        <end position="1249"/>
    </location>
</feature>
<name>A0A8B6DR16_MYTGA</name>
<keyword evidence="1" id="KW-0732">Signal</keyword>
<dbReference type="PROSITE" id="PS01225">
    <property type="entry name" value="CTCK_2"/>
    <property type="match status" value="1"/>
</dbReference>
<evidence type="ECO:0000256" key="1">
    <source>
        <dbReference type="ARBA" id="ARBA00022729"/>
    </source>
</evidence>
<feature type="domain" description="CTCK" evidence="5">
    <location>
        <begin position="1938"/>
        <end position="2038"/>
    </location>
</feature>
<feature type="region of interest" description="Disordered" evidence="4">
    <location>
        <begin position="207"/>
        <end position="1038"/>
    </location>
</feature>
<dbReference type="Gene3D" id="2.10.25.10">
    <property type="entry name" value="Laminin"/>
    <property type="match status" value="2"/>
</dbReference>
<dbReference type="Gene3D" id="2.20.100.10">
    <property type="entry name" value="Thrombospondin type-1 (TSP1) repeat"/>
    <property type="match status" value="5"/>
</dbReference>
<dbReference type="GO" id="GO:0007155">
    <property type="term" value="P:cell adhesion"/>
    <property type="evidence" value="ECO:0007669"/>
    <property type="project" value="TreeGrafter"/>
</dbReference>
<feature type="compositionally biased region" description="Low complexity" evidence="4">
    <location>
        <begin position="818"/>
        <end position="1038"/>
    </location>
</feature>
<feature type="compositionally biased region" description="Low complexity" evidence="4">
    <location>
        <begin position="492"/>
        <end position="808"/>
    </location>
</feature>
<gene>
    <name evidence="7" type="ORF">MGAL_10B030373</name>
</gene>
<accession>A0A8B6DR16</accession>
<dbReference type="SUPFAM" id="SSF57567">
    <property type="entry name" value="Serine protease inhibitors"/>
    <property type="match status" value="2"/>
</dbReference>
<feature type="compositionally biased region" description="Low complexity" evidence="4">
    <location>
        <begin position="222"/>
        <end position="482"/>
    </location>
</feature>
<evidence type="ECO:0000256" key="3">
    <source>
        <dbReference type="PROSITE-ProRule" id="PRU00039"/>
    </source>
</evidence>
<dbReference type="PANTHER" id="PTHR11311">
    <property type="entry name" value="SPONDIN"/>
    <property type="match status" value="1"/>
</dbReference>
<feature type="domain" description="VWFC" evidence="6">
    <location>
        <begin position="1876"/>
        <end position="1939"/>
    </location>
</feature>
<evidence type="ECO:0000256" key="4">
    <source>
        <dbReference type="SAM" id="MobiDB-lite"/>
    </source>
</evidence>
<dbReference type="PROSITE" id="PS50092">
    <property type="entry name" value="TSP1"/>
    <property type="match status" value="6"/>
</dbReference>
<protein>
    <submittedName>
        <fullName evidence="7">Uncharacterized protein</fullName>
    </submittedName>
</protein>
<dbReference type="InterPro" id="IPR000884">
    <property type="entry name" value="TSP1_rpt"/>
</dbReference>
<dbReference type="CDD" id="cd19941">
    <property type="entry name" value="TIL"/>
    <property type="match status" value="2"/>
</dbReference>